<evidence type="ECO:0000313" key="3">
    <source>
        <dbReference type="EMBL" id="MDQ4215591.1"/>
    </source>
</evidence>
<reference evidence="3 4" key="1">
    <citation type="submission" date="2023-08" db="EMBL/GenBank/DDBJ databases">
        <title>Microbacterium sp. nov., isolated from a waste landfill.</title>
        <authorList>
            <person name="Wen W."/>
        </authorList>
    </citation>
    <scope>NUCLEOTIDE SEQUENCE [LARGE SCALE GENOMIC DNA]</scope>
    <source>
        <strain evidence="3 4">ASV81</strain>
    </source>
</reference>
<dbReference type="InterPro" id="IPR003615">
    <property type="entry name" value="HNH_nuc"/>
</dbReference>
<dbReference type="SMART" id="SM00507">
    <property type="entry name" value="HNHc"/>
    <property type="match status" value="1"/>
</dbReference>
<protein>
    <submittedName>
        <fullName evidence="3">DUF222 domain-containing protein</fullName>
    </submittedName>
</protein>
<dbReference type="InterPro" id="IPR003870">
    <property type="entry name" value="DUF222"/>
</dbReference>
<dbReference type="Pfam" id="PF02720">
    <property type="entry name" value="DUF222"/>
    <property type="match status" value="1"/>
</dbReference>
<dbReference type="CDD" id="cd00085">
    <property type="entry name" value="HNHc"/>
    <property type="match status" value="1"/>
</dbReference>
<sequence length="448" mass="47853">MAEHLTPLHEAIARLDEVWEGATGATALSRAQLIAANDAIGLLRRRVEALHAEVAAGIASESRPELGADSLAKQQGFRTPAQLIATTTGGSVGDATRLVAVGTATASRTNLLGEPRPPKYPAVQRALTIGDLSAPVAATLLALLERMALKIDPDRILEVEELLVAQSAGLSLDEVRRLVTRAEAWLDPDGTAPREEQLRARRSLSIYERDGMIHLDGAFDAATGAPIVAAVNGYVTAMFAARKNALAPDAADADHRTVATLRADALSALCAHALGCDTEAPALAGATVVVRVDLKDLTEGTGYASVDGSDLPISVSSARRLAASGGTIPCVLGTDREILDWGREQRFFTRAQRLALVERDGGCAMCGLPPSMTRAHHIRWWKRDAGPTDLANGILLCESCHHRIHDNDWEIRIEGRGRHSRVWFIPPPGVDPDRTPRLGGRARYDLAA</sequence>
<keyword evidence="4" id="KW-1185">Reference proteome</keyword>
<dbReference type="Pfam" id="PF01844">
    <property type="entry name" value="HNH"/>
    <property type="match status" value="1"/>
</dbReference>
<feature type="domain" description="HNH nuclease" evidence="2">
    <location>
        <begin position="351"/>
        <end position="402"/>
    </location>
</feature>
<accession>A0ABU0XKB5</accession>
<organism evidence="3 4">
    <name type="scientific">Microbacterium capsulatum</name>
    <dbReference type="NCBI Taxonomy" id="3041921"/>
    <lineage>
        <taxon>Bacteria</taxon>
        <taxon>Bacillati</taxon>
        <taxon>Actinomycetota</taxon>
        <taxon>Actinomycetes</taxon>
        <taxon>Micrococcales</taxon>
        <taxon>Microbacteriaceae</taxon>
        <taxon>Microbacterium</taxon>
    </lineage>
</organism>
<name>A0ABU0XKB5_9MICO</name>
<evidence type="ECO:0000256" key="1">
    <source>
        <dbReference type="ARBA" id="ARBA00023450"/>
    </source>
</evidence>
<evidence type="ECO:0000259" key="2">
    <source>
        <dbReference type="SMART" id="SM00507"/>
    </source>
</evidence>
<dbReference type="Proteomes" id="UP001230289">
    <property type="component" value="Unassembled WGS sequence"/>
</dbReference>
<comment type="caution">
    <text evidence="3">The sequence shown here is derived from an EMBL/GenBank/DDBJ whole genome shotgun (WGS) entry which is preliminary data.</text>
</comment>
<dbReference type="Gene3D" id="1.10.30.50">
    <property type="match status" value="1"/>
</dbReference>
<comment type="similarity">
    <text evidence="1">Belongs to the Rv1128c/1148c/1588c/1702c/1945/3466 family.</text>
</comment>
<dbReference type="InterPro" id="IPR002711">
    <property type="entry name" value="HNH"/>
</dbReference>
<dbReference type="EMBL" id="JAVFCB010000012">
    <property type="protein sequence ID" value="MDQ4215591.1"/>
    <property type="molecule type" value="Genomic_DNA"/>
</dbReference>
<gene>
    <name evidence="3" type="ORF">RBR11_16870</name>
</gene>
<proteinExistence type="inferred from homology"/>
<dbReference type="RefSeq" id="WP_308490541.1">
    <property type="nucleotide sequence ID" value="NZ_JAVFCB010000012.1"/>
</dbReference>
<evidence type="ECO:0000313" key="4">
    <source>
        <dbReference type="Proteomes" id="UP001230289"/>
    </source>
</evidence>